<dbReference type="AlphaFoldDB" id="A0A645J278"/>
<sequence>MLRNDVEKLKLYTPTLGQSQEQELAENTTKRSNNSFKLLKISIGEEITFLYDESFIAKVIIEKNQIEFNGEVYSVTGLARKILIEKYG</sequence>
<proteinExistence type="predicted"/>
<evidence type="ECO:0000313" key="1">
    <source>
        <dbReference type="EMBL" id="MPN57556.1"/>
    </source>
</evidence>
<comment type="caution">
    <text evidence="1">The sequence shown here is derived from an EMBL/GenBank/DDBJ whole genome shotgun (WGS) entry which is preliminary data.</text>
</comment>
<reference evidence="1" key="1">
    <citation type="submission" date="2019-08" db="EMBL/GenBank/DDBJ databases">
        <authorList>
            <person name="Kucharzyk K."/>
            <person name="Murdoch R.W."/>
            <person name="Higgins S."/>
            <person name="Loffler F."/>
        </authorList>
    </citation>
    <scope>NUCLEOTIDE SEQUENCE</scope>
</reference>
<organism evidence="1">
    <name type="scientific">bioreactor metagenome</name>
    <dbReference type="NCBI Taxonomy" id="1076179"/>
    <lineage>
        <taxon>unclassified sequences</taxon>
        <taxon>metagenomes</taxon>
        <taxon>ecological metagenomes</taxon>
    </lineage>
</organism>
<protein>
    <submittedName>
        <fullName evidence="1">Uncharacterized protein</fullName>
    </submittedName>
</protein>
<gene>
    <name evidence="1" type="ORF">SDC9_205250</name>
</gene>
<name>A0A645J278_9ZZZZ</name>
<dbReference type="EMBL" id="VSSQ01129191">
    <property type="protein sequence ID" value="MPN57556.1"/>
    <property type="molecule type" value="Genomic_DNA"/>
</dbReference>
<accession>A0A645J278</accession>